<dbReference type="Proteomes" id="UP000000530">
    <property type="component" value="Chromosome"/>
</dbReference>
<name>A0A0H2WWF1_STAAC</name>
<dbReference type="HOGENOM" id="CLU_220068_0_0_9"/>
<evidence type="ECO:0000313" key="2">
    <source>
        <dbReference type="Proteomes" id="UP000000530"/>
    </source>
</evidence>
<reference evidence="1 2" key="1">
    <citation type="journal article" date="2005" name="J. Bacteriol.">
        <title>Insights on evolution of virulence and resistance from the complete genome analysis of an early methicillin-resistant Staphylococcus aureus strain and a biofilm-producing methicillin-resistant Staphylococcus epidermidis strain.</title>
        <authorList>
            <person name="Gill S.R."/>
            <person name="Fouts D.E."/>
            <person name="Archer G.L."/>
            <person name="Mongodin E.F."/>
            <person name="Deboy R.T."/>
            <person name="Ravel J."/>
            <person name="Paulsen I.T."/>
            <person name="Kolonay J.F."/>
            <person name="Brinkac L."/>
            <person name="Beanan M."/>
            <person name="Dodson R.J."/>
            <person name="Daugherty S.C."/>
            <person name="Madupu R."/>
            <person name="Angiuoli S.V."/>
            <person name="Durkin A.S."/>
            <person name="Haft D.H."/>
            <person name="Vamathevan J."/>
            <person name="Khouri H."/>
            <person name="Utterback T."/>
            <person name="Lee C."/>
            <person name="Dimitrov G."/>
            <person name="Jiang L."/>
            <person name="Qin H."/>
            <person name="Weidman J."/>
            <person name="Tran K."/>
            <person name="Kang K."/>
            <person name="Hance I.R."/>
            <person name="Nelson K.E."/>
            <person name="Fraser C.M."/>
        </authorList>
    </citation>
    <scope>NUCLEOTIDE SEQUENCE [LARGE SCALE GENOMIC DNA]</scope>
    <source>
        <strain evidence="1 2">COL</strain>
    </source>
</reference>
<dbReference type="SMR" id="A0A0H2WWF1"/>
<accession>A0A0H2WWF1</accession>
<proteinExistence type="predicted"/>
<evidence type="ECO:0000313" key="1">
    <source>
        <dbReference type="EMBL" id="AAW36511.1"/>
    </source>
</evidence>
<organism evidence="1 2">
    <name type="scientific">Staphylococcus aureus (strain COL)</name>
    <dbReference type="NCBI Taxonomy" id="93062"/>
    <lineage>
        <taxon>Bacteria</taxon>
        <taxon>Bacillati</taxon>
        <taxon>Bacillota</taxon>
        <taxon>Bacilli</taxon>
        <taxon>Bacillales</taxon>
        <taxon>Staphylococcaceae</taxon>
        <taxon>Staphylococcus</taxon>
    </lineage>
</organism>
<dbReference type="RefSeq" id="WP_001790177.1">
    <property type="nucleotide sequence ID" value="NC_002951.2"/>
</dbReference>
<dbReference type="NCBIfam" id="NF040879">
    <property type="entry name" value="SAR1012_fam"/>
    <property type="match status" value="1"/>
</dbReference>
<dbReference type="AlphaFoldDB" id="A0A0H2WWF1"/>
<gene>
    <name evidence="1" type="ordered locus">SACOL1046</name>
</gene>
<sequence length="43" mass="5107">MRYVTMRQFIKRTVKTILVGYVIKFIRNKLSGKSSHPTDNKHN</sequence>
<protein>
    <submittedName>
        <fullName evidence="1">Uncharacterized protein</fullName>
    </submittedName>
</protein>
<dbReference type="EMBL" id="CP000046">
    <property type="protein sequence ID" value="AAW36511.1"/>
    <property type="molecule type" value="Genomic_DNA"/>
</dbReference>
<dbReference type="KEGG" id="sac:SACOL1046"/>